<dbReference type="Pfam" id="PF02530">
    <property type="entry name" value="Porin_2"/>
    <property type="match status" value="1"/>
</dbReference>
<feature type="signal peptide" evidence="10">
    <location>
        <begin position="1"/>
        <end position="22"/>
    </location>
</feature>
<keyword evidence="3 10" id="KW-1134">Transmembrane beta strand</keyword>
<reference evidence="11 12" key="1">
    <citation type="submission" date="2023-07" db="EMBL/GenBank/DDBJ databases">
        <title>Genomic Encyclopedia of Type Strains, Phase IV (KMG-IV): sequencing the most valuable type-strain genomes for metagenomic binning, comparative biology and taxonomic classification.</title>
        <authorList>
            <person name="Goeker M."/>
        </authorList>
    </citation>
    <scope>NUCLEOTIDE SEQUENCE [LARGE SCALE GENOMIC DNA]</scope>
    <source>
        <strain evidence="11 12">DSM 1112</strain>
    </source>
</reference>
<keyword evidence="12" id="KW-1185">Reference proteome</keyword>
<sequence>MNIKSLLLGSAAALAAVSGAHAADAIVAAEPEPMEYVRVCDAFGTGYFYIPGTETCLSISGYVRTQVEFGDVGENSWGSYTRGYLTVAAKNDTEFGTLSSYINLQADTGHSINQSSIEGSGGGVILDGAWIEIAGFKIGNFYNWWDDFGIAGETDSTGGNLFNSVQYTYDAGSFQIGASVEDLEPNEIEQFGHDDGVGISALVRGTIGGVDALLIGSYDFDVDEAAFKSRFTATFGPGSFQIAGIYATNPNAYWSTSEWSVAASYEIKATDKFTITPGAQYFGSLRNGTDSFGGRDGWAAGLTAGYQITDGLRTLATVNYKEFDSDNDDIDTDSVTGFIRLQRDF</sequence>
<evidence type="ECO:0000256" key="7">
    <source>
        <dbReference type="ARBA" id="ARBA00023114"/>
    </source>
</evidence>
<keyword evidence="5 10" id="KW-0732">Signal</keyword>
<dbReference type="Proteomes" id="UP001230207">
    <property type="component" value="Unassembled WGS sequence"/>
</dbReference>
<comment type="caution">
    <text evidence="11">The sequence shown here is derived from an EMBL/GenBank/DDBJ whole genome shotgun (WGS) entry which is preliminary data.</text>
</comment>
<evidence type="ECO:0000256" key="4">
    <source>
        <dbReference type="ARBA" id="ARBA00022692"/>
    </source>
</evidence>
<organism evidence="11 12">
    <name type="scientific">Pararhizobium capsulatum DSM 1112</name>
    <dbReference type="NCBI Taxonomy" id="1121113"/>
    <lineage>
        <taxon>Bacteria</taxon>
        <taxon>Pseudomonadati</taxon>
        <taxon>Pseudomonadota</taxon>
        <taxon>Alphaproteobacteria</taxon>
        <taxon>Hyphomicrobiales</taxon>
        <taxon>Rhizobiaceae</taxon>
        <taxon>Rhizobium/Agrobacterium group</taxon>
        <taxon>Pararhizobium</taxon>
    </lineage>
</organism>
<evidence type="ECO:0000256" key="2">
    <source>
        <dbReference type="ARBA" id="ARBA00022448"/>
    </source>
</evidence>
<evidence type="ECO:0000256" key="10">
    <source>
        <dbReference type="RuleBase" id="RU364005"/>
    </source>
</evidence>
<evidence type="ECO:0000256" key="9">
    <source>
        <dbReference type="ARBA" id="ARBA00023237"/>
    </source>
</evidence>
<comment type="similarity">
    <text evidence="1 10">Belongs to the alphaproteobacteria porin family.</text>
</comment>
<dbReference type="RefSeq" id="WP_307228715.1">
    <property type="nucleotide sequence ID" value="NZ_JAUSVF010000001.1"/>
</dbReference>
<keyword evidence="6 10" id="KW-0406">Ion transport</keyword>
<dbReference type="InterPro" id="IPR003684">
    <property type="entry name" value="Porin_alphabac"/>
</dbReference>
<comment type="domain">
    <text evidence="10">Consists of 16-stranded beta-barrel sheets, with large surface-exposed loops, that form a transmembrane pore at the center of each barrel. The pore is partially ocluded by a peptide loop that folds into the pore lumen.</text>
</comment>
<evidence type="ECO:0000256" key="6">
    <source>
        <dbReference type="ARBA" id="ARBA00023065"/>
    </source>
</evidence>
<evidence type="ECO:0000256" key="5">
    <source>
        <dbReference type="ARBA" id="ARBA00022729"/>
    </source>
</evidence>
<evidence type="ECO:0000256" key="8">
    <source>
        <dbReference type="ARBA" id="ARBA00023136"/>
    </source>
</evidence>
<dbReference type="SUPFAM" id="SSF56935">
    <property type="entry name" value="Porins"/>
    <property type="match status" value="1"/>
</dbReference>
<evidence type="ECO:0000256" key="1">
    <source>
        <dbReference type="ARBA" id="ARBA00009521"/>
    </source>
</evidence>
<keyword evidence="4 10" id="KW-0812">Transmembrane</keyword>
<accession>A0ABU0BN12</accession>
<gene>
    <name evidence="11" type="ORF">QO002_001785</name>
</gene>
<keyword evidence="8 10" id="KW-0472">Membrane</keyword>
<name>A0ABU0BN12_9HYPH</name>
<protein>
    <recommendedName>
        <fullName evidence="10">Porin</fullName>
    </recommendedName>
</protein>
<proteinExistence type="inferred from homology"/>
<keyword evidence="7 10" id="KW-0626">Porin</keyword>
<feature type="chain" id="PRO_5044981274" description="Porin" evidence="10">
    <location>
        <begin position="23"/>
        <end position="345"/>
    </location>
</feature>
<keyword evidence="2 10" id="KW-0813">Transport</keyword>
<keyword evidence="9 10" id="KW-0998">Cell outer membrane</keyword>
<dbReference type="Gene3D" id="2.40.160.10">
    <property type="entry name" value="Porin"/>
    <property type="match status" value="1"/>
</dbReference>
<dbReference type="EMBL" id="JAUSVF010000001">
    <property type="protein sequence ID" value="MDQ0319647.1"/>
    <property type="molecule type" value="Genomic_DNA"/>
</dbReference>
<comment type="subcellular location">
    <subcellularLocation>
        <location evidence="10">Cell outer membrane</location>
        <topology evidence="10">Multi-pass membrane protein</topology>
    </subcellularLocation>
</comment>
<evidence type="ECO:0000313" key="11">
    <source>
        <dbReference type="EMBL" id="MDQ0319647.1"/>
    </source>
</evidence>
<evidence type="ECO:0000256" key="3">
    <source>
        <dbReference type="ARBA" id="ARBA00022452"/>
    </source>
</evidence>
<comment type="function">
    <text evidence="10">Forms passive diffusion pores that allow small molecular weight hydrophilic materials across the outer membrane.</text>
</comment>
<dbReference type="InterPro" id="IPR023614">
    <property type="entry name" value="Porin_dom_sf"/>
</dbReference>
<evidence type="ECO:0000313" key="12">
    <source>
        <dbReference type="Proteomes" id="UP001230207"/>
    </source>
</evidence>